<dbReference type="CDD" id="cd22271">
    <property type="entry name" value="DPBB_EXP_N-like"/>
    <property type="match status" value="1"/>
</dbReference>
<dbReference type="PANTHER" id="PTHR31836">
    <property type="match status" value="1"/>
</dbReference>
<dbReference type="EMBL" id="FJOG01000025">
    <property type="protein sequence ID" value="CZR64027.1"/>
    <property type="molecule type" value="Genomic_DNA"/>
</dbReference>
<evidence type="ECO:0000256" key="2">
    <source>
        <dbReference type="SAM" id="SignalP"/>
    </source>
</evidence>
<dbReference type="InterPro" id="IPR009009">
    <property type="entry name" value="RlpA-like_DPBB"/>
</dbReference>
<dbReference type="Gene3D" id="2.40.40.10">
    <property type="entry name" value="RlpA-like domain"/>
    <property type="match status" value="1"/>
</dbReference>
<evidence type="ECO:0000313" key="5">
    <source>
        <dbReference type="Proteomes" id="UP000184330"/>
    </source>
</evidence>
<dbReference type="InterPro" id="IPR049818">
    <property type="entry name" value="Expansin_EXLX1-like"/>
</dbReference>
<accession>A0A1L7XGF0</accession>
<proteinExistence type="predicted"/>
<dbReference type="InterPro" id="IPR036749">
    <property type="entry name" value="Expansin_CBD_sf"/>
</dbReference>
<dbReference type="SUPFAM" id="SSF49590">
    <property type="entry name" value="PHL pollen allergen"/>
    <property type="match status" value="1"/>
</dbReference>
<organism evidence="4 5">
    <name type="scientific">Phialocephala subalpina</name>
    <dbReference type="NCBI Taxonomy" id="576137"/>
    <lineage>
        <taxon>Eukaryota</taxon>
        <taxon>Fungi</taxon>
        <taxon>Dikarya</taxon>
        <taxon>Ascomycota</taxon>
        <taxon>Pezizomycotina</taxon>
        <taxon>Leotiomycetes</taxon>
        <taxon>Helotiales</taxon>
        <taxon>Mollisiaceae</taxon>
        <taxon>Phialocephala</taxon>
        <taxon>Phialocephala fortinii species complex</taxon>
    </lineage>
</organism>
<evidence type="ECO:0000259" key="3">
    <source>
        <dbReference type="PROSITE" id="PS50842"/>
    </source>
</evidence>
<dbReference type="Gene3D" id="2.60.40.760">
    <property type="entry name" value="Expansin, cellulose-binding-like domain"/>
    <property type="match status" value="1"/>
</dbReference>
<evidence type="ECO:0000313" key="4">
    <source>
        <dbReference type="EMBL" id="CZR64027.1"/>
    </source>
</evidence>
<sequence length="430" mass="42935">MHFTTAIASSAILALASASSLSGQATYYGGNVAGGACSFSTYTLPSGIFGTALSDSNWDTSANCGACVSVTGPSGNSITAMIVDECPGCGTNHLDLFPDAFAALADPTTGVIDVTWDYVDCPITSPLEVHNKEGVSAYWFSMQAVNANQGVSSLEVSTDGGSTWQSTTRQTYNFFENSAGFGTTTVDVKVTSDSGDAVIINNVDISSGASTTASSNFGTSGSSSSSGTSSSSIAAVAAVVATSSSTPAAASTPVVESTTSSAPEVASTAAGVFQEVSSSSDATTKHTTLSSTTTIYKTITVPKSTSTHTTSSSTITSSSKLAVITSSAVANSSTALPSGYSISVLTISMCKPTVLYSVIPISSTSSSSTYTPTSISTATVSPLGTGVASYTANVTIPAATSTPTVFTGSASSVRASFFLAAFTGLVAFLL</sequence>
<dbReference type="AlphaFoldDB" id="A0A1L7XGF0"/>
<feature type="domain" description="Expansin-like EG45" evidence="3">
    <location>
        <begin position="34"/>
        <end position="126"/>
    </location>
</feature>
<reference evidence="4 5" key="1">
    <citation type="submission" date="2016-03" db="EMBL/GenBank/DDBJ databases">
        <authorList>
            <person name="Ploux O."/>
        </authorList>
    </citation>
    <scope>NUCLEOTIDE SEQUENCE [LARGE SCALE GENOMIC DNA]</scope>
    <source>
        <strain evidence="4 5">UAMH 11012</strain>
    </source>
</reference>
<dbReference type="NCBIfam" id="NF041144">
    <property type="entry name" value="expansin_EXLX1"/>
    <property type="match status" value="1"/>
</dbReference>
<dbReference type="PROSITE" id="PS50842">
    <property type="entry name" value="EXPANSIN_EG45"/>
    <property type="match status" value="1"/>
</dbReference>
<evidence type="ECO:0000256" key="1">
    <source>
        <dbReference type="ARBA" id="ARBA00022729"/>
    </source>
</evidence>
<gene>
    <name evidence="4" type="ORF">PAC_13924</name>
</gene>
<dbReference type="STRING" id="576137.A0A1L7XGF0"/>
<feature type="signal peptide" evidence="2">
    <location>
        <begin position="1"/>
        <end position="18"/>
    </location>
</feature>
<dbReference type="OrthoDB" id="406505at2759"/>
<dbReference type="SUPFAM" id="SSF50685">
    <property type="entry name" value="Barwin-like endoglucanases"/>
    <property type="match status" value="1"/>
</dbReference>
<feature type="chain" id="PRO_5009875273" evidence="2">
    <location>
        <begin position="19"/>
        <end position="430"/>
    </location>
</feature>
<keyword evidence="5" id="KW-1185">Reference proteome</keyword>
<dbReference type="Proteomes" id="UP000184330">
    <property type="component" value="Unassembled WGS sequence"/>
</dbReference>
<dbReference type="InterPro" id="IPR007112">
    <property type="entry name" value="Expansin/allergen_DPBB_dom"/>
</dbReference>
<dbReference type="InterPro" id="IPR036908">
    <property type="entry name" value="RlpA-like_sf"/>
</dbReference>
<name>A0A1L7XGF0_9HELO</name>
<protein>
    <submittedName>
        <fullName evidence="4">Related to B2-aldehyde-forming enzyme</fullName>
    </submittedName>
</protein>
<keyword evidence="1 2" id="KW-0732">Signal</keyword>
<dbReference type="Pfam" id="PF03330">
    <property type="entry name" value="DPBB_1"/>
    <property type="match status" value="1"/>
</dbReference>
<dbReference type="PANTHER" id="PTHR31836:SF21">
    <property type="entry name" value="EXPANSIN-LIKE PROTEIN 7"/>
    <property type="match status" value="1"/>
</dbReference>
<dbReference type="InterPro" id="IPR051477">
    <property type="entry name" value="Expansin_CellWall"/>
</dbReference>